<reference evidence="2" key="1">
    <citation type="submission" date="2020-02" db="EMBL/GenBank/DDBJ databases">
        <authorList>
            <person name="Scholz U."/>
            <person name="Mascher M."/>
            <person name="Fiebig A."/>
        </authorList>
    </citation>
    <scope>NUCLEOTIDE SEQUENCE</scope>
</reference>
<evidence type="ECO:0000313" key="3">
    <source>
        <dbReference type="Proteomes" id="UP000663760"/>
    </source>
</evidence>
<dbReference type="Proteomes" id="UP000663760">
    <property type="component" value="Chromosome 13"/>
</dbReference>
<dbReference type="EMBL" id="LR746276">
    <property type="protein sequence ID" value="CAA7406883.1"/>
    <property type="molecule type" value="Genomic_DNA"/>
</dbReference>
<keyword evidence="3" id="KW-1185">Reference proteome</keyword>
<gene>
    <name evidence="2" type="ORF">SI8410_13017561</name>
</gene>
<sequence length="379" mass="39726">MVLVAGSYERFIWGFSLKTLKPTSSQNPSGADDGGDGDGDGGGCILKPLFSYPSHTSSIKCVAVSGPVAVSGGADDAVKIYDLSSCSEIGSLTDQGGAVTAVAFYTPPAISFPRNLVTGSDGGVVSIYDADPFVHLKSVRRVHRRGAGVGDLTVHPSGRLALTVGRGDSSLAMVNLVRGRRSFVCRLDREASVVRYSAGGGDLFFMAAEERISVHNSEDAREVAELVAEKKVLCVAPALNNVLITGGEGRDVTAWDITSGKVAYSIKEAHSARVKGLVVLGGGNSGEASGGPHLLASAATDGVIRVWDARVVSGEKPPPHLTEAKTKSRLTCLAGSSIKFEKWCFCSMFWVIHSDTLSLSLSTGDLQLEPEPISLSSWQ</sequence>
<dbReference type="PROSITE" id="PS50082">
    <property type="entry name" value="WD_REPEATS_2"/>
    <property type="match status" value="2"/>
</dbReference>
<feature type="repeat" description="WD" evidence="1">
    <location>
        <begin position="52"/>
        <end position="91"/>
    </location>
</feature>
<dbReference type="OrthoDB" id="308449at2759"/>
<dbReference type="PANTHER" id="PTHR44675">
    <property type="entry name" value="PAK1 INTERACTING PROTEIN 1"/>
    <property type="match status" value="1"/>
</dbReference>
<evidence type="ECO:0000256" key="1">
    <source>
        <dbReference type="PROSITE-ProRule" id="PRU00221"/>
    </source>
</evidence>
<dbReference type="SMART" id="SM00320">
    <property type="entry name" value="WD40"/>
    <property type="match status" value="5"/>
</dbReference>
<dbReference type="Gene3D" id="2.130.10.10">
    <property type="entry name" value="YVTN repeat-like/Quinoprotein amine dehydrogenase"/>
    <property type="match status" value="2"/>
</dbReference>
<evidence type="ECO:0000313" key="2">
    <source>
        <dbReference type="EMBL" id="CAA7406883.1"/>
    </source>
</evidence>
<dbReference type="Pfam" id="PF00400">
    <property type="entry name" value="WD40"/>
    <property type="match status" value="2"/>
</dbReference>
<accession>A0A7I8LA45</accession>
<keyword evidence="1" id="KW-0853">WD repeat</keyword>
<dbReference type="InterPro" id="IPR001680">
    <property type="entry name" value="WD40_rpt"/>
</dbReference>
<dbReference type="InterPro" id="IPR036322">
    <property type="entry name" value="WD40_repeat_dom_sf"/>
</dbReference>
<dbReference type="SUPFAM" id="SSF50978">
    <property type="entry name" value="WD40 repeat-like"/>
    <property type="match status" value="1"/>
</dbReference>
<organism evidence="2 3">
    <name type="scientific">Spirodela intermedia</name>
    <name type="common">Intermediate duckweed</name>
    <dbReference type="NCBI Taxonomy" id="51605"/>
    <lineage>
        <taxon>Eukaryota</taxon>
        <taxon>Viridiplantae</taxon>
        <taxon>Streptophyta</taxon>
        <taxon>Embryophyta</taxon>
        <taxon>Tracheophyta</taxon>
        <taxon>Spermatophyta</taxon>
        <taxon>Magnoliopsida</taxon>
        <taxon>Liliopsida</taxon>
        <taxon>Araceae</taxon>
        <taxon>Lemnoideae</taxon>
        <taxon>Spirodela</taxon>
    </lineage>
</organism>
<feature type="repeat" description="WD" evidence="1">
    <location>
        <begin position="294"/>
        <end position="308"/>
    </location>
</feature>
<protein>
    <submittedName>
        <fullName evidence="2">Uncharacterized protein</fullName>
    </submittedName>
</protein>
<dbReference type="PANTHER" id="PTHR44675:SF1">
    <property type="entry name" value="P21-ACTIVATED PROTEIN KINASE-INTERACTING PROTEIN 1"/>
    <property type="match status" value="1"/>
</dbReference>
<dbReference type="InterPro" id="IPR051959">
    <property type="entry name" value="PAK1-Kinase_Regulator"/>
</dbReference>
<name>A0A7I8LA45_SPIIN</name>
<dbReference type="InterPro" id="IPR015943">
    <property type="entry name" value="WD40/YVTN_repeat-like_dom_sf"/>
</dbReference>
<dbReference type="AlphaFoldDB" id="A0A7I8LA45"/>
<proteinExistence type="predicted"/>